<dbReference type="Gene3D" id="2.60.40.1180">
    <property type="entry name" value="Golgi alpha-mannosidase II"/>
    <property type="match status" value="1"/>
</dbReference>
<dbReference type="InterPro" id="IPR028995">
    <property type="entry name" value="Glyco_hydro_57/38_cen_sf"/>
</dbReference>
<dbReference type="InterPro" id="IPR027291">
    <property type="entry name" value="Glyco_hydro_38_N_sf"/>
</dbReference>
<dbReference type="Gene3D" id="2.70.98.30">
    <property type="entry name" value="Golgi alpha-mannosidase II, domain 4"/>
    <property type="match status" value="1"/>
</dbReference>
<dbReference type="GO" id="GO:0046872">
    <property type="term" value="F:metal ion binding"/>
    <property type="evidence" value="ECO:0007669"/>
    <property type="project" value="UniProtKB-KW"/>
</dbReference>
<dbReference type="GO" id="GO:0009313">
    <property type="term" value="P:oligosaccharide catabolic process"/>
    <property type="evidence" value="ECO:0007669"/>
    <property type="project" value="TreeGrafter"/>
</dbReference>
<dbReference type="Pfam" id="PF07748">
    <property type="entry name" value="Glyco_hydro_38C"/>
    <property type="match status" value="1"/>
</dbReference>
<dbReference type="AlphaFoldDB" id="A0A511N321"/>
<evidence type="ECO:0000313" key="7">
    <source>
        <dbReference type="Proteomes" id="UP000321306"/>
    </source>
</evidence>
<dbReference type="InterPro" id="IPR041147">
    <property type="entry name" value="GH38_C"/>
</dbReference>
<dbReference type="PANTHER" id="PTHR46017:SF2">
    <property type="entry name" value="MANNOSYLGLYCERATE HYDROLASE"/>
    <property type="match status" value="1"/>
</dbReference>
<organism evidence="6 7">
    <name type="scientific">Deinococcus cellulosilyticus (strain DSM 18568 / NBRC 106333 / KACC 11606 / 5516J-15)</name>
    <dbReference type="NCBI Taxonomy" id="1223518"/>
    <lineage>
        <taxon>Bacteria</taxon>
        <taxon>Thermotogati</taxon>
        <taxon>Deinococcota</taxon>
        <taxon>Deinococci</taxon>
        <taxon>Deinococcales</taxon>
        <taxon>Deinococcaceae</taxon>
        <taxon>Deinococcus</taxon>
    </lineage>
</organism>
<dbReference type="Proteomes" id="UP000321306">
    <property type="component" value="Unassembled WGS sequence"/>
</dbReference>
<keyword evidence="3" id="KW-0378">Hydrolase</keyword>
<dbReference type="InterPro" id="IPR011330">
    <property type="entry name" value="Glyco_hydro/deAcase_b/a-brl"/>
</dbReference>
<keyword evidence="4" id="KW-0326">Glycosidase</keyword>
<evidence type="ECO:0000256" key="4">
    <source>
        <dbReference type="ARBA" id="ARBA00023295"/>
    </source>
</evidence>
<dbReference type="SUPFAM" id="SSF88688">
    <property type="entry name" value="Families 57/38 glycoside transferase middle domain"/>
    <property type="match status" value="1"/>
</dbReference>
<dbReference type="GO" id="GO:0030246">
    <property type="term" value="F:carbohydrate binding"/>
    <property type="evidence" value="ECO:0007669"/>
    <property type="project" value="InterPro"/>
</dbReference>
<dbReference type="InterPro" id="IPR011682">
    <property type="entry name" value="Glyco_hydro_38_C"/>
</dbReference>
<name>A0A511N321_DEIC1</name>
<evidence type="ECO:0000256" key="1">
    <source>
        <dbReference type="ARBA" id="ARBA00009792"/>
    </source>
</evidence>
<comment type="caution">
    <text evidence="6">The sequence shown here is derived from an EMBL/GenBank/DDBJ whole genome shotgun (WGS) entry which is preliminary data.</text>
</comment>
<dbReference type="InterPro" id="IPR037094">
    <property type="entry name" value="Glyco_hydro_38_cen_sf"/>
</dbReference>
<dbReference type="SMART" id="SM00872">
    <property type="entry name" value="Alpha-mann_mid"/>
    <property type="match status" value="1"/>
</dbReference>
<dbReference type="InterPro" id="IPR011013">
    <property type="entry name" value="Gal_mutarotase_sf_dom"/>
</dbReference>
<dbReference type="Gene3D" id="2.60.40.2220">
    <property type="match status" value="1"/>
</dbReference>
<dbReference type="Pfam" id="PF01074">
    <property type="entry name" value="Glyco_hydro_38N"/>
    <property type="match status" value="2"/>
</dbReference>
<dbReference type="InterPro" id="IPR000602">
    <property type="entry name" value="Glyco_hydro_38_N"/>
</dbReference>
<proteinExistence type="inferred from homology"/>
<dbReference type="InterPro" id="IPR013780">
    <property type="entry name" value="Glyco_hydro_b"/>
</dbReference>
<dbReference type="GO" id="GO:0004559">
    <property type="term" value="F:alpha-mannosidase activity"/>
    <property type="evidence" value="ECO:0007669"/>
    <property type="project" value="InterPro"/>
</dbReference>
<dbReference type="EMBL" id="BJXB01000012">
    <property type="protein sequence ID" value="GEM47249.1"/>
    <property type="molecule type" value="Genomic_DNA"/>
</dbReference>
<dbReference type="GO" id="GO:0006013">
    <property type="term" value="P:mannose metabolic process"/>
    <property type="evidence" value="ECO:0007669"/>
    <property type="project" value="InterPro"/>
</dbReference>
<reference evidence="6 7" key="1">
    <citation type="submission" date="2019-07" db="EMBL/GenBank/DDBJ databases">
        <title>Whole genome shotgun sequence of Deinococcus cellulosilyticus NBRC 106333.</title>
        <authorList>
            <person name="Hosoyama A."/>
            <person name="Uohara A."/>
            <person name="Ohji S."/>
            <person name="Ichikawa N."/>
        </authorList>
    </citation>
    <scope>NUCLEOTIDE SEQUENCE [LARGE SCALE GENOMIC DNA]</scope>
    <source>
        <strain evidence="6 7">NBRC 106333</strain>
    </source>
</reference>
<evidence type="ECO:0000256" key="3">
    <source>
        <dbReference type="ARBA" id="ARBA00022801"/>
    </source>
</evidence>
<dbReference type="Gene3D" id="3.20.110.10">
    <property type="entry name" value="Glycoside hydrolase 38, N terminal domain"/>
    <property type="match status" value="1"/>
</dbReference>
<dbReference type="Gene3D" id="1.20.1270.50">
    <property type="entry name" value="Glycoside hydrolase family 38, central domain"/>
    <property type="match status" value="1"/>
</dbReference>
<evidence type="ECO:0000256" key="2">
    <source>
        <dbReference type="ARBA" id="ARBA00022723"/>
    </source>
</evidence>
<gene>
    <name evidence="6" type="ORF">DC3_28840</name>
</gene>
<dbReference type="PANTHER" id="PTHR46017">
    <property type="entry name" value="ALPHA-MANNOSIDASE 2C1"/>
    <property type="match status" value="1"/>
</dbReference>
<evidence type="ECO:0000313" key="6">
    <source>
        <dbReference type="EMBL" id="GEM47249.1"/>
    </source>
</evidence>
<evidence type="ECO:0000259" key="5">
    <source>
        <dbReference type="SMART" id="SM00872"/>
    </source>
</evidence>
<dbReference type="OrthoDB" id="9772207at2"/>
<dbReference type="SUPFAM" id="SSF74650">
    <property type="entry name" value="Galactose mutarotase-like"/>
    <property type="match status" value="1"/>
</dbReference>
<accession>A0A511N321</accession>
<dbReference type="Pfam" id="PF09261">
    <property type="entry name" value="Alpha-mann_mid"/>
    <property type="match status" value="1"/>
</dbReference>
<feature type="domain" description="Glycoside hydrolase family 38 central" evidence="5">
    <location>
        <begin position="320"/>
        <end position="398"/>
    </location>
</feature>
<dbReference type="SUPFAM" id="SSF88713">
    <property type="entry name" value="Glycoside hydrolase/deacetylase"/>
    <property type="match status" value="1"/>
</dbReference>
<keyword evidence="2" id="KW-0479">Metal-binding</keyword>
<dbReference type="RefSeq" id="WP_146885345.1">
    <property type="nucleotide sequence ID" value="NZ_BJXB01000012.1"/>
</dbReference>
<protein>
    <submittedName>
        <fullName evidence="6">Alpha-mannosidase</fullName>
    </submittedName>
</protein>
<sequence>MTTEQKTYTVHMYHHTHWDREWWSTLQRFRFRLVHTIDRILDTVEQNEDFTNFVLDGQTIVLKDYLEVRPQQLERLKTHINSGKLFVGPWHILPDEFLVSGEATIRNLWLGERTVRSLGIKKSMVGYLPDQFGHIAQMPQILQGFGVDNAIVWRGFGAPPLGQEDGTGDQGKDYYLFPKARNSDVFPGRMQNEFWWEAPNGTRVLGIFLPLEYYRSHFKEDPENPEWTHDQTVGRAMRTLNHLKAFAATDYILEPMGGDHLNVDPRLPRLLKTINAEIGKAGFRYEQTSLDQFIQNVKTQQDRISVVWKGEGRAFGRKAHILPGVFSARLYLKQYNYKTQTELERYAEPLQAITWTLGERYEQDYLWLAWDRLIQNHPHDSICGCSIDAVHREMIPRFEEALQIGQLLKEDSLQVLANRVRATFSEPDDLVFVVFNPLNWNRTDQVVLTLNPHLEVRPEEWALIGENGQEIPFQVRQARSPYEKAESFPWLGIKDPQQHDMDSVTELYFVAEDLPGVGYRTYALRKLADPRPSHRIRPYTILGNVALHKGNEAITDLAVGPRVLENRFLKVTVNEKDGSLTLEDRETGHVYEGLNQFVDGGDNGDTYNYGWPLGDLEFSTRDLRPHIQVLEAGAASSTLRVTWKLKLPASISENRQNRSDSYTDFELHSDITLHAGVKRVDIRTHFVNTAKDHRLRAVFPLGRKIERSSAESQFCVVDRPARLPEDQRGSGEPAVHEHPQMAFVSVTDGEKGLSILNRGLPEFSADEEGNVFLTVLRAVGYLSREDFLTRVGGAGPTSATPDAQTLGPCEAEYSIYPHAGTWEEAQTVRVAHAYNAPLVANTRVSQIVPLRNQHLTVNATLPDSGSFLKVEGNALLTALKRAEDQEALVVRLVNQSSKAESVTLKPLQTLKAAFLTNMLEQPTESLSVLEGAVTLDIQPWQIVTVLLEVE</sequence>
<keyword evidence="7" id="KW-1185">Reference proteome</keyword>
<comment type="similarity">
    <text evidence="1">Belongs to the glycosyl hydrolase 38 family.</text>
</comment>
<dbReference type="Pfam" id="PF17677">
    <property type="entry name" value="Glyco_hydro38C2"/>
    <property type="match status" value="1"/>
</dbReference>
<dbReference type="InterPro" id="IPR015341">
    <property type="entry name" value="Glyco_hydro_38_cen"/>
</dbReference>